<dbReference type="PANTHER" id="PTHR11895">
    <property type="entry name" value="TRANSAMIDASE"/>
    <property type="match status" value="1"/>
</dbReference>
<feature type="domain" description="Amidase" evidence="1">
    <location>
        <begin position="308"/>
        <end position="419"/>
    </location>
</feature>
<dbReference type="InterPro" id="IPR023631">
    <property type="entry name" value="Amidase_dom"/>
</dbReference>
<feature type="domain" description="Amidase" evidence="1">
    <location>
        <begin position="27"/>
        <end position="225"/>
    </location>
</feature>
<protein>
    <submittedName>
        <fullName evidence="2">Amidase</fullName>
    </submittedName>
</protein>
<evidence type="ECO:0000313" key="2">
    <source>
        <dbReference type="EMBL" id="SDY35055.1"/>
    </source>
</evidence>
<evidence type="ECO:0000313" key="3">
    <source>
        <dbReference type="Proteomes" id="UP000198914"/>
    </source>
</evidence>
<dbReference type="Pfam" id="PF01425">
    <property type="entry name" value="Amidase"/>
    <property type="match status" value="2"/>
</dbReference>
<reference evidence="3" key="1">
    <citation type="submission" date="2016-10" db="EMBL/GenBank/DDBJ databases">
        <authorList>
            <person name="Varghese N."/>
            <person name="Submissions S."/>
        </authorList>
    </citation>
    <scope>NUCLEOTIDE SEQUENCE [LARGE SCALE GENOMIC DNA]</scope>
    <source>
        <strain evidence="3">DSM 100420</strain>
    </source>
</reference>
<sequence>MLQSWAMTDASSLIVGMRSGRTDPRDVTAETLDRVAASDLNAVVALRDRETLLAEAAAPRPGRLSGLPMAVKDLSETAGIRTTYGHAAFADNVPTVDGPTAAALRGAGAILIGKTNAPEFGLGSHTYNAVYGTTLNPWDRSRSAGGSSGGAGAALAARLLALADGSDMMGSLRNPSAWNNVFGMRPTHGMVPAAPAGDPILHPLSTDGPMARTPDDLELLLGVLAPGYRKQDARPLKVGWVGDWGGAYPMEDGVLALCETALDGLAGPLAPPMRAPDIWHSWTTLRSFSIWQKIKPLWTDAFAAGSKPEMHWEVERGRTLTLDDVTQASAIRARWARRMESVPVDVIALPAAQCFPFDARLDWPKSIAGRSMDTYHRWMEAVIPASLIGVPAISVPVGFHGGLPMGVQLIGKRGRDSDLIHLARQMHRAQPWTEQRPPGILNMPFG</sequence>
<organism evidence="2 3">
    <name type="scientific">Jannaschia faecimaris</name>
    <dbReference type="NCBI Taxonomy" id="1244108"/>
    <lineage>
        <taxon>Bacteria</taxon>
        <taxon>Pseudomonadati</taxon>
        <taxon>Pseudomonadota</taxon>
        <taxon>Alphaproteobacteria</taxon>
        <taxon>Rhodobacterales</taxon>
        <taxon>Roseobacteraceae</taxon>
        <taxon>Jannaschia</taxon>
    </lineage>
</organism>
<dbReference type="PANTHER" id="PTHR11895:SF76">
    <property type="entry name" value="INDOLEACETAMIDE HYDROLASE"/>
    <property type="match status" value="1"/>
</dbReference>
<dbReference type="NCBIfam" id="NF005686">
    <property type="entry name" value="PRK07486.1"/>
    <property type="match status" value="1"/>
</dbReference>
<dbReference type="InterPro" id="IPR000120">
    <property type="entry name" value="Amidase"/>
</dbReference>
<dbReference type="STRING" id="1244108.SAMN05444004_101209"/>
<proteinExistence type="predicted"/>
<accession>A0A1H3J629</accession>
<dbReference type="GO" id="GO:0003824">
    <property type="term" value="F:catalytic activity"/>
    <property type="evidence" value="ECO:0007669"/>
    <property type="project" value="InterPro"/>
</dbReference>
<dbReference type="InterPro" id="IPR036928">
    <property type="entry name" value="AS_sf"/>
</dbReference>
<dbReference type="Gene3D" id="3.90.1300.10">
    <property type="entry name" value="Amidase signature (AS) domain"/>
    <property type="match status" value="1"/>
</dbReference>
<evidence type="ECO:0000259" key="1">
    <source>
        <dbReference type="Pfam" id="PF01425"/>
    </source>
</evidence>
<dbReference type="EMBL" id="FNPX01000001">
    <property type="protein sequence ID" value="SDY35055.1"/>
    <property type="molecule type" value="Genomic_DNA"/>
</dbReference>
<dbReference type="Proteomes" id="UP000198914">
    <property type="component" value="Unassembled WGS sequence"/>
</dbReference>
<gene>
    <name evidence="2" type="ORF">SAMN05444004_101209</name>
</gene>
<dbReference type="SUPFAM" id="SSF75304">
    <property type="entry name" value="Amidase signature (AS) enzymes"/>
    <property type="match status" value="1"/>
</dbReference>
<name>A0A1H3J629_9RHOB</name>
<keyword evidence="3" id="KW-1185">Reference proteome</keyword>
<dbReference type="AlphaFoldDB" id="A0A1H3J629"/>